<evidence type="ECO:0000313" key="2">
    <source>
        <dbReference type="Proteomes" id="UP000265520"/>
    </source>
</evidence>
<dbReference type="AlphaFoldDB" id="A0A392WBI9"/>
<comment type="caution">
    <text evidence="1">The sequence shown here is derived from an EMBL/GenBank/DDBJ whole genome shotgun (WGS) entry which is preliminary data.</text>
</comment>
<reference evidence="1 2" key="1">
    <citation type="journal article" date="2018" name="Front. Plant Sci.">
        <title>Red Clover (Trifolium pratense) and Zigzag Clover (T. medium) - A Picture of Genomic Similarities and Differences.</title>
        <authorList>
            <person name="Dluhosova J."/>
            <person name="Istvanek J."/>
            <person name="Nedelnik J."/>
            <person name="Repkova J."/>
        </authorList>
    </citation>
    <scope>NUCLEOTIDE SEQUENCE [LARGE SCALE GENOMIC DNA]</scope>
    <source>
        <strain evidence="2">cv. 10/8</strain>
        <tissue evidence="1">Leaf</tissue>
    </source>
</reference>
<accession>A0A392WBI9</accession>
<sequence>IGYPQGEVAQRASCSGRVAQDPMICKCNRRLSSTTCTTPSTISMISRRALAWSDLYATFP</sequence>
<evidence type="ECO:0000313" key="1">
    <source>
        <dbReference type="EMBL" id="MCI96195.1"/>
    </source>
</evidence>
<proteinExistence type="predicted"/>
<keyword evidence="2" id="KW-1185">Reference proteome</keyword>
<name>A0A392WBI9_9FABA</name>
<dbReference type="EMBL" id="LXQA011408022">
    <property type="protein sequence ID" value="MCI96195.1"/>
    <property type="molecule type" value="Genomic_DNA"/>
</dbReference>
<dbReference type="Proteomes" id="UP000265520">
    <property type="component" value="Unassembled WGS sequence"/>
</dbReference>
<protein>
    <submittedName>
        <fullName evidence="1">Uncharacterized protein</fullName>
    </submittedName>
</protein>
<feature type="non-terminal residue" evidence="1">
    <location>
        <position position="1"/>
    </location>
</feature>
<organism evidence="1 2">
    <name type="scientific">Trifolium medium</name>
    <dbReference type="NCBI Taxonomy" id="97028"/>
    <lineage>
        <taxon>Eukaryota</taxon>
        <taxon>Viridiplantae</taxon>
        <taxon>Streptophyta</taxon>
        <taxon>Embryophyta</taxon>
        <taxon>Tracheophyta</taxon>
        <taxon>Spermatophyta</taxon>
        <taxon>Magnoliopsida</taxon>
        <taxon>eudicotyledons</taxon>
        <taxon>Gunneridae</taxon>
        <taxon>Pentapetalae</taxon>
        <taxon>rosids</taxon>
        <taxon>fabids</taxon>
        <taxon>Fabales</taxon>
        <taxon>Fabaceae</taxon>
        <taxon>Papilionoideae</taxon>
        <taxon>50 kb inversion clade</taxon>
        <taxon>NPAAA clade</taxon>
        <taxon>Hologalegina</taxon>
        <taxon>IRL clade</taxon>
        <taxon>Trifolieae</taxon>
        <taxon>Trifolium</taxon>
    </lineage>
</organism>